<evidence type="ECO:0000313" key="6">
    <source>
        <dbReference type="EMBL" id="QJW83321.1"/>
    </source>
</evidence>
<proteinExistence type="inferred from homology"/>
<keyword evidence="1" id="KW-0328">Glycosyltransferase</keyword>
<gene>
    <name evidence="6" type="primary">waaF</name>
    <name evidence="6" type="ORF">HK414_01035</name>
</gene>
<dbReference type="InterPro" id="IPR051199">
    <property type="entry name" value="LPS_LOS_Heptosyltrfase"/>
</dbReference>
<protein>
    <recommendedName>
        <fullName evidence="4">lipopolysaccharide heptosyltransferase II</fullName>
        <ecNumber evidence="4">2.4.99.24</ecNumber>
    </recommendedName>
</protein>
<keyword evidence="7" id="KW-1185">Reference proteome</keyword>
<evidence type="ECO:0000313" key="7">
    <source>
        <dbReference type="Proteomes" id="UP000500826"/>
    </source>
</evidence>
<dbReference type="PANTHER" id="PTHR30160">
    <property type="entry name" value="TETRAACYLDISACCHARIDE 4'-KINASE-RELATED"/>
    <property type="match status" value="1"/>
</dbReference>
<reference evidence="6 7" key="2">
    <citation type="submission" date="2020-05" db="EMBL/GenBank/DDBJ databases">
        <authorList>
            <person name="Khan S.A."/>
            <person name="Jeon C.O."/>
            <person name="Chun B.H."/>
        </authorList>
    </citation>
    <scope>NUCLEOTIDE SEQUENCE [LARGE SCALE GENOMIC DNA]</scope>
    <source>
        <strain evidence="6 7">H242</strain>
    </source>
</reference>
<evidence type="ECO:0000256" key="3">
    <source>
        <dbReference type="ARBA" id="ARBA00043995"/>
    </source>
</evidence>
<dbReference type="EMBL" id="CP053418">
    <property type="protein sequence ID" value="QJW83321.1"/>
    <property type="molecule type" value="Genomic_DNA"/>
</dbReference>
<name>A0ABX6NZV8_9BURK</name>
<dbReference type="InterPro" id="IPR002201">
    <property type="entry name" value="Glyco_trans_9"/>
</dbReference>
<organism evidence="6 7">
    <name type="scientific">Ramlibacter terrae</name>
    <dbReference type="NCBI Taxonomy" id="2732511"/>
    <lineage>
        <taxon>Bacteria</taxon>
        <taxon>Pseudomonadati</taxon>
        <taxon>Pseudomonadota</taxon>
        <taxon>Betaproteobacteria</taxon>
        <taxon>Burkholderiales</taxon>
        <taxon>Comamonadaceae</taxon>
        <taxon>Ramlibacter</taxon>
    </lineage>
</organism>
<comment type="similarity">
    <text evidence="3">Belongs to the glycosyltransferase 9 family.</text>
</comment>
<dbReference type="Pfam" id="PF01075">
    <property type="entry name" value="Glyco_transf_9"/>
    <property type="match status" value="1"/>
</dbReference>
<dbReference type="Gene3D" id="3.40.50.2000">
    <property type="entry name" value="Glycogen Phosphorylase B"/>
    <property type="match status" value="2"/>
</dbReference>
<keyword evidence="2" id="KW-0808">Transferase</keyword>
<dbReference type="InterPro" id="IPR011910">
    <property type="entry name" value="RfaF"/>
</dbReference>
<dbReference type="Proteomes" id="UP000500826">
    <property type="component" value="Chromosome"/>
</dbReference>
<evidence type="ECO:0000256" key="4">
    <source>
        <dbReference type="ARBA" id="ARBA00044042"/>
    </source>
</evidence>
<comment type="catalytic activity">
    <reaction evidence="5">
        <text>an L-alpha-D-Hep-(1-&gt;5)-[alpha-Kdo-(2-&gt;4)]-alpha-Kdo-(2-&gt;6)-lipid A + ADP-L-glycero-beta-D-manno-heptose = an L-alpha-D-Hep-(1-&gt;3)-L-alpha-D-Hep-(1-&gt;5)-[alpha-Kdo-(2-&gt;4)]-alpha-Kdo-(2-&gt;6)-lipid A + ADP + H(+)</text>
        <dbReference type="Rhea" id="RHEA:74071"/>
        <dbReference type="ChEBI" id="CHEBI:15378"/>
        <dbReference type="ChEBI" id="CHEBI:61506"/>
        <dbReference type="ChEBI" id="CHEBI:193068"/>
        <dbReference type="ChEBI" id="CHEBI:193069"/>
        <dbReference type="ChEBI" id="CHEBI:456216"/>
        <dbReference type="EC" id="2.4.99.24"/>
    </reaction>
</comment>
<dbReference type="SUPFAM" id="SSF53756">
    <property type="entry name" value="UDP-Glycosyltransferase/glycogen phosphorylase"/>
    <property type="match status" value="1"/>
</dbReference>
<dbReference type="EC" id="2.4.99.24" evidence="4"/>
<sequence length="335" mass="35810">MSASLVIAPQWIGDAVMTEPLLRRLHARGERLAVGALPRVAPVYRAMPQVDEVIELPFRHGGLQFRERRALGKQLHGRFDTAYVLPNSLKSALLPLLAGIPRRVGYLGESRVGLLTHRLKNPKGKPPMVAFYSALSGEPGIEQDTPRLQLQAGFIAEVLQRHGLAQGGYIVMAPGAEFGPAKRWPHFGELAASLRQPVLLLGSGKESELCEAIRAQSAGDCRNLAGKTSLEEAFALIAGAGSVVSNDSGLMHVAAAFGVQQVALFGSSSPLHTPPLNPQAQVVWLKQAPDYLPPLDCSPCFERECPLGHFRCLVDVTPGRVAQLLPSAAATASPG</sequence>
<dbReference type="PANTHER" id="PTHR30160:SF7">
    <property type="entry name" value="ADP-HEPTOSE--LPS HEPTOSYLTRANSFERASE 2"/>
    <property type="match status" value="1"/>
</dbReference>
<dbReference type="CDD" id="cd03789">
    <property type="entry name" value="GT9_LPS_heptosyltransferase"/>
    <property type="match status" value="1"/>
</dbReference>
<evidence type="ECO:0000256" key="2">
    <source>
        <dbReference type="ARBA" id="ARBA00022679"/>
    </source>
</evidence>
<dbReference type="NCBIfam" id="TIGR02195">
    <property type="entry name" value="heptsyl_trn_II"/>
    <property type="match status" value="1"/>
</dbReference>
<accession>A0ABX6NZV8</accession>
<reference evidence="6 7" key="1">
    <citation type="submission" date="2020-05" db="EMBL/GenBank/DDBJ databases">
        <title>Ramlibacter rhizophilus sp. nov., isolated from rhizosphere soil of national flower Mugunghwa from South Korea.</title>
        <authorList>
            <person name="Zheng-Fei Y."/>
            <person name="Huan T."/>
        </authorList>
    </citation>
    <scope>NUCLEOTIDE SEQUENCE [LARGE SCALE GENOMIC DNA]</scope>
    <source>
        <strain evidence="6 7">H242</strain>
    </source>
</reference>
<evidence type="ECO:0000256" key="1">
    <source>
        <dbReference type="ARBA" id="ARBA00022676"/>
    </source>
</evidence>
<evidence type="ECO:0000256" key="5">
    <source>
        <dbReference type="ARBA" id="ARBA00047503"/>
    </source>
</evidence>